<comment type="caution">
    <text evidence="1">The sequence shown here is derived from an EMBL/GenBank/DDBJ whole genome shotgun (WGS) entry which is preliminary data.</text>
</comment>
<gene>
    <name evidence="1" type="ORF">BpHYR1_053702</name>
</gene>
<organism evidence="1 2">
    <name type="scientific">Brachionus plicatilis</name>
    <name type="common">Marine rotifer</name>
    <name type="synonym">Brachionus muelleri</name>
    <dbReference type="NCBI Taxonomy" id="10195"/>
    <lineage>
        <taxon>Eukaryota</taxon>
        <taxon>Metazoa</taxon>
        <taxon>Spiralia</taxon>
        <taxon>Gnathifera</taxon>
        <taxon>Rotifera</taxon>
        <taxon>Eurotatoria</taxon>
        <taxon>Monogononta</taxon>
        <taxon>Pseudotrocha</taxon>
        <taxon>Ploima</taxon>
        <taxon>Brachionidae</taxon>
        <taxon>Brachionus</taxon>
    </lineage>
</organism>
<protein>
    <submittedName>
        <fullName evidence="1">Uncharacterized protein</fullName>
    </submittedName>
</protein>
<keyword evidence="2" id="KW-1185">Reference proteome</keyword>
<proteinExistence type="predicted"/>
<evidence type="ECO:0000313" key="1">
    <source>
        <dbReference type="EMBL" id="RNA04418.1"/>
    </source>
</evidence>
<sequence length="119" mass="14231">MRIFVQLTIKLTFSLGLNNLQNEVDIYRFASRKFNRCKQSNFKHVYQCWLKMKRIEKVEENLELFKSLNSSPSPVLINCFLIKRSMTLLPRKIKQRLSLIDYAVSLLFIRLKKRISAEF</sequence>
<dbReference type="EMBL" id="REGN01008117">
    <property type="protein sequence ID" value="RNA04418.1"/>
    <property type="molecule type" value="Genomic_DNA"/>
</dbReference>
<accession>A0A3M7Q0H0</accession>
<reference evidence="1 2" key="1">
    <citation type="journal article" date="2018" name="Sci. Rep.">
        <title>Genomic signatures of local adaptation to the degree of environmental predictability in rotifers.</title>
        <authorList>
            <person name="Franch-Gras L."/>
            <person name="Hahn C."/>
            <person name="Garcia-Roger E.M."/>
            <person name="Carmona M.J."/>
            <person name="Serra M."/>
            <person name="Gomez A."/>
        </authorList>
    </citation>
    <scope>NUCLEOTIDE SEQUENCE [LARGE SCALE GENOMIC DNA]</scope>
    <source>
        <strain evidence="1">HYR1</strain>
    </source>
</reference>
<name>A0A3M7Q0H0_BRAPC</name>
<evidence type="ECO:0000313" key="2">
    <source>
        <dbReference type="Proteomes" id="UP000276133"/>
    </source>
</evidence>
<dbReference type="Proteomes" id="UP000276133">
    <property type="component" value="Unassembled WGS sequence"/>
</dbReference>
<dbReference type="AlphaFoldDB" id="A0A3M7Q0H0"/>